<protein>
    <submittedName>
        <fullName evidence="1">Uncharacterized protein</fullName>
    </submittedName>
</protein>
<accession>A0A427AAS2</accession>
<evidence type="ECO:0000313" key="2">
    <source>
        <dbReference type="Proteomes" id="UP000287651"/>
    </source>
</evidence>
<proteinExistence type="predicted"/>
<dbReference type="Proteomes" id="UP000287651">
    <property type="component" value="Unassembled WGS sequence"/>
</dbReference>
<gene>
    <name evidence="1" type="ORF">B296_00029924</name>
</gene>
<dbReference type="EMBL" id="AMZH03003125">
    <property type="protein sequence ID" value="RRT73328.1"/>
    <property type="molecule type" value="Genomic_DNA"/>
</dbReference>
<name>A0A427AAS2_ENSVE</name>
<comment type="caution">
    <text evidence="1">The sequence shown here is derived from an EMBL/GenBank/DDBJ whole genome shotgun (WGS) entry which is preliminary data.</text>
</comment>
<organism evidence="1 2">
    <name type="scientific">Ensete ventricosum</name>
    <name type="common">Abyssinian banana</name>
    <name type="synonym">Musa ensete</name>
    <dbReference type="NCBI Taxonomy" id="4639"/>
    <lineage>
        <taxon>Eukaryota</taxon>
        <taxon>Viridiplantae</taxon>
        <taxon>Streptophyta</taxon>
        <taxon>Embryophyta</taxon>
        <taxon>Tracheophyta</taxon>
        <taxon>Spermatophyta</taxon>
        <taxon>Magnoliopsida</taxon>
        <taxon>Liliopsida</taxon>
        <taxon>Zingiberales</taxon>
        <taxon>Musaceae</taxon>
        <taxon>Ensete</taxon>
    </lineage>
</organism>
<reference evidence="1 2" key="1">
    <citation type="journal article" date="2014" name="Agronomy (Basel)">
        <title>A Draft Genome Sequence for Ensete ventricosum, the Drought-Tolerant Tree Against Hunger.</title>
        <authorList>
            <person name="Harrison J."/>
            <person name="Moore K.A."/>
            <person name="Paszkiewicz K."/>
            <person name="Jones T."/>
            <person name="Grant M."/>
            <person name="Ambacheew D."/>
            <person name="Muzemil S."/>
            <person name="Studholme D.J."/>
        </authorList>
    </citation>
    <scope>NUCLEOTIDE SEQUENCE [LARGE SCALE GENOMIC DNA]</scope>
</reference>
<sequence>MTSLFPLQEFTFLTYVQGKLRASTSYFIFYVDSLHAAWILYWVLSKLLYSSICVELMVALMPTVPWVSPPLSLISISTLSMCSYNVTIDCSPT</sequence>
<dbReference type="AlphaFoldDB" id="A0A427AAS2"/>
<evidence type="ECO:0000313" key="1">
    <source>
        <dbReference type="EMBL" id="RRT73328.1"/>
    </source>
</evidence>